<feature type="region of interest" description="Disordered" evidence="1">
    <location>
        <begin position="379"/>
        <end position="433"/>
    </location>
</feature>
<comment type="caution">
    <text evidence="2">The sequence shown here is derived from an EMBL/GenBank/DDBJ whole genome shotgun (WGS) entry which is preliminary data.</text>
</comment>
<reference evidence="2" key="1">
    <citation type="journal article" date="2020" name="Nat. Commun.">
        <title>Large-scale genome sequencing of mycorrhizal fungi provides insights into the early evolution of symbiotic traits.</title>
        <authorList>
            <person name="Miyauchi S."/>
            <person name="Kiss E."/>
            <person name="Kuo A."/>
            <person name="Drula E."/>
            <person name="Kohler A."/>
            <person name="Sanchez-Garcia M."/>
            <person name="Morin E."/>
            <person name="Andreopoulos B."/>
            <person name="Barry K.W."/>
            <person name="Bonito G."/>
            <person name="Buee M."/>
            <person name="Carver A."/>
            <person name="Chen C."/>
            <person name="Cichocki N."/>
            <person name="Clum A."/>
            <person name="Culley D."/>
            <person name="Crous P.W."/>
            <person name="Fauchery L."/>
            <person name="Girlanda M."/>
            <person name="Hayes R.D."/>
            <person name="Keri Z."/>
            <person name="LaButti K."/>
            <person name="Lipzen A."/>
            <person name="Lombard V."/>
            <person name="Magnuson J."/>
            <person name="Maillard F."/>
            <person name="Murat C."/>
            <person name="Nolan M."/>
            <person name="Ohm R.A."/>
            <person name="Pangilinan J."/>
            <person name="Pereira M.F."/>
            <person name="Perotto S."/>
            <person name="Peter M."/>
            <person name="Pfister S."/>
            <person name="Riley R."/>
            <person name="Sitrit Y."/>
            <person name="Stielow J.B."/>
            <person name="Szollosi G."/>
            <person name="Zifcakova L."/>
            <person name="Stursova M."/>
            <person name="Spatafora J.W."/>
            <person name="Tedersoo L."/>
            <person name="Vaario L.M."/>
            <person name="Yamada A."/>
            <person name="Yan M."/>
            <person name="Wang P."/>
            <person name="Xu J."/>
            <person name="Bruns T."/>
            <person name="Baldrian P."/>
            <person name="Vilgalys R."/>
            <person name="Dunand C."/>
            <person name="Henrissat B."/>
            <person name="Grigoriev I.V."/>
            <person name="Hibbett D."/>
            <person name="Nagy L.G."/>
            <person name="Martin F.M."/>
        </authorList>
    </citation>
    <scope>NUCLEOTIDE SEQUENCE</scope>
    <source>
        <strain evidence="2">UP504</strain>
    </source>
</reference>
<proteinExistence type="predicted"/>
<feature type="region of interest" description="Disordered" evidence="1">
    <location>
        <begin position="243"/>
        <end position="279"/>
    </location>
</feature>
<keyword evidence="3" id="KW-1185">Reference proteome</keyword>
<dbReference type="AlphaFoldDB" id="A0A9P6B9H5"/>
<protein>
    <submittedName>
        <fullName evidence="2">Uncharacterized protein</fullName>
    </submittedName>
</protein>
<dbReference type="EMBL" id="MU128914">
    <property type="protein sequence ID" value="KAF9520091.1"/>
    <property type="molecule type" value="Genomic_DNA"/>
</dbReference>
<accession>A0A9P6B9H5</accession>
<gene>
    <name evidence="2" type="ORF">BS47DRAFT_926171</name>
</gene>
<feature type="compositionally biased region" description="Polar residues" evidence="1">
    <location>
        <begin position="408"/>
        <end position="426"/>
    </location>
</feature>
<organism evidence="2 3">
    <name type="scientific">Hydnum rufescens UP504</name>
    <dbReference type="NCBI Taxonomy" id="1448309"/>
    <lineage>
        <taxon>Eukaryota</taxon>
        <taxon>Fungi</taxon>
        <taxon>Dikarya</taxon>
        <taxon>Basidiomycota</taxon>
        <taxon>Agaricomycotina</taxon>
        <taxon>Agaricomycetes</taxon>
        <taxon>Cantharellales</taxon>
        <taxon>Hydnaceae</taxon>
        <taxon>Hydnum</taxon>
    </lineage>
</organism>
<evidence type="ECO:0000256" key="1">
    <source>
        <dbReference type="SAM" id="MobiDB-lite"/>
    </source>
</evidence>
<name>A0A9P6B9H5_9AGAM</name>
<evidence type="ECO:0000313" key="3">
    <source>
        <dbReference type="Proteomes" id="UP000886523"/>
    </source>
</evidence>
<dbReference type="Proteomes" id="UP000886523">
    <property type="component" value="Unassembled WGS sequence"/>
</dbReference>
<feature type="compositionally biased region" description="Polar residues" evidence="1">
    <location>
        <begin position="261"/>
        <end position="271"/>
    </location>
</feature>
<evidence type="ECO:0000313" key="2">
    <source>
        <dbReference type="EMBL" id="KAF9520091.1"/>
    </source>
</evidence>
<sequence length="511" mass="56998">MFSSWSLGPLGGRSIAIHPNAFAYIAKAEPPFSWPVAYFYKEVTSPESWLDSFKSGDVQDIVCYKDRVHEYLLMFVRIPNQGIPPVWVRTERHPMKSGIAKMFSRSLDALDTIKFSYDRSKLWNPEDDNIMASAFADLNFRHVIDLLNTIHELTNIRGITGLNHTWYARIVIGTLQGGFGRVWLNPPQRDWVIALNLFGRDTTQATQSVEHRFAIEQPSMNTLSLMQQDEWKNETLARILSTQLSPDDHGPTLPRAPEHAPQSQASGSHSPTEIPFSPIGVRFDSDCTPSASIVQPPLYDANISLTSGLMPTTFTTGRTCVPPNVAPINSSSEPSWMWDAIPSVCRPGCASQDIHRRRIFDKFIPSIAKADEVPQGAFVGDTRQGQQGKPPIHSTPNPNRGPRPTVNVFPSSELATEQASPSFTNAQPPPEPPNLTGRILRLGSTPIAMGGYSSVWRGRLFSATSGNPDRSLQVAIKMLRASHTDEYTLKRKLHKKCEYGPYCATRTWWDC</sequence>